<sequence length="122" mass="13238">MKIRPEAMDGAVGVERAFLKQPCKELKTAWLTQQETLGSESHGQEGAGATQERFLPKAHISLCPSSRDCWQSRVHPCPGQGCGEPTEPQPAGLPLSGSGELEITGSQNEKSTRKNYTKYLLA</sequence>
<dbReference type="Proteomes" id="UP000276834">
    <property type="component" value="Unassembled WGS sequence"/>
</dbReference>
<evidence type="ECO:0000256" key="1">
    <source>
        <dbReference type="SAM" id="MobiDB-lite"/>
    </source>
</evidence>
<organism evidence="2 3">
    <name type="scientific">Chloebia gouldiae</name>
    <name type="common">Gouldian finch</name>
    <name type="synonym">Erythrura gouldiae</name>
    <dbReference type="NCBI Taxonomy" id="44316"/>
    <lineage>
        <taxon>Eukaryota</taxon>
        <taxon>Metazoa</taxon>
        <taxon>Chordata</taxon>
        <taxon>Craniata</taxon>
        <taxon>Vertebrata</taxon>
        <taxon>Euteleostomi</taxon>
        <taxon>Archelosauria</taxon>
        <taxon>Archosauria</taxon>
        <taxon>Dinosauria</taxon>
        <taxon>Saurischia</taxon>
        <taxon>Theropoda</taxon>
        <taxon>Coelurosauria</taxon>
        <taxon>Aves</taxon>
        <taxon>Neognathae</taxon>
        <taxon>Neoaves</taxon>
        <taxon>Telluraves</taxon>
        <taxon>Australaves</taxon>
        <taxon>Passeriformes</taxon>
        <taxon>Passeroidea</taxon>
        <taxon>Passeridae</taxon>
        <taxon>Chloebia</taxon>
    </lineage>
</organism>
<feature type="region of interest" description="Disordered" evidence="1">
    <location>
        <begin position="76"/>
        <end position="116"/>
    </location>
</feature>
<gene>
    <name evidence="2" type="ORF">DV515_00006663</name>
</gene>
<evidence type="ECO:0000313" key="3">
    <source>
        <dbReference type="Proteomes" id="UP000276834"/>
    </source>
</evidence>
<keyword evidence="3" id="KW-1185">Reference proteome</keyword>
<dbReference type="AlphaFoldDB" id="A0A3L8SK69"/>
<reference evidence="2 3" key="1">
    <citation type="journal article" date="2018" name="Proc. R. Soc. B">
        <title>A non-coding region near Follistatin controls head colour polymorphism in the Gouldian finch.</title>
        <authorList>
            <person name="Toomey M.B."/>
            <person name="Marques C.I."/>
            <person name="Andrade P."/>
            <person name="Araujo P.M."/>
            <person name="Sabatino S."/>
            <person name="Gazda M.A."/>
            <person name="Afonso S."/>
            <person name="Lopes R.J."/>
            <person name="Corbo J.C."/>
            <person name="Carneiro M."/>
        </authorList>
    </citation>
    <scope>NUCLEOTIDE SEQUENCE [LARGE SCALE GENOMIC DNA]</scope>
    <source>
        <strain evidence="2">Red01</strain>
        <tissue evidence="2">Muscle</tissue>
    </source>
</reference>
<dbReference type="EMBL" id="QUSF01000016">
    <property type="protein sequence ID" value="RLW03358.1"/>
    <property type="molecule type" value="Genomic_DNA"/>
</dbReference>
<comment type="caution">
    <text evidence="2">The sequence shown here is derived from an EMBL/GenBank/DDBJ whole genome shotgun (WGS) entry which is preliminary data.</text>
</comment>
<name>A0A3L8SK69_CHLGU</name>
<evidence type="ECO:0000313" key="2">
    <source>
        <dbReference type="EMBL" id="RLW03358.1"/>
    </source>
</evidence>
<protein>
    <submittedName>
        <fullName evidence="2">Uncharacterized protein</fullName>
    </submittedName>
</protein>
<proteinExistence type="predicted"/>
<accession>A0A3L8SK69</accession>